<dbReference type="EMBL" id="HG994366">
    <property type="protein sequence ID" value="CAF1898448.1"/>
    <property type="molecule type" value="Genomic_DNA"/>
</dbReference>
<accession>A0A816K644</accession>
<sequence>MAIGISNMLFHLFFTVRNDTCNRVTLFIPLMDHPQSTFNATFCYARRWISIIKRMAPPLPPLKARNIRRGGDLMGVDILLDSQQEPNLREAATSALYCLPEMKILREGKLLNHKPETKYRFTSYRFIALNIFSTPAATIYSSM</sequence>
<reference evidence="1" key="1">
    <citation type="submission" date="2021-01" db="EMBL/GenBank/DDBJ databases">
        <authorList>
            <consortium name="Genoscope - CEA"/>
            <person name="William W."/>
        </authorList>
    </citation>
    <scope>NUCLEOTIDE SEQUENCE</scope>
</reference>
<proteinExistence type="predicted"/>
<dbReference type="Proteomes" id="UP001295469">
    <property type="component" value="Chromosome C02"/>
</dbReference>
<organism evidence="1">
    <name type="scientific">Brassica napus</name>
    <name type="common">Rape</name>
    <dbReference type="NCBI Taxonomy" id="3708"/>
    <lineage>
        <taxon>Eukaryota</taxon>
        <taxon>Viridiplantae</taxon>
        <taxon>Streptophyta</taxon>
        <taxon>Embryophyta</taxon>
        <taxon>Tracheophyta</taxon>
        <taxon>Spermatophyta</taxon>
        <taxon>Magnoliopsida</taxon>
        <taxon>eudicotyledons</taxon>
        <taxon>Gunneridae</taxon>
        <taxon>Pentapetalae</taxon>
        <taxon>rosids</taxon>
        <taxon>malvids</taxon>
        <taxon>Brassicales</taxon>
        <taxon>Brassicaceae</taxon>
        <taxon>Brassiceae</taxon>
        <taxon>Brassica</taxon>
    </lineage>
</organism>
<protein>
    <submittedName>
        <fullName evidence="1">(rape) hypothetical protein</fullName>
    </submittedName>
</protein>
<dbReference type="AlphaFoldDB" id="A0A816K644"/>
<gene>
    <name evidence="1" type="ORF">DARMORV10_C02P19410.1</name>
</gene>
<evidence type="ECO:0000313" key="1">
    <source>
        <dbReference type="EMBL" id="CAF1898448.1"/>
    </source>
</evidence>
<name>A0A816K644_BRANA</name>